<proteinExistence type="predicted"/>
<sequence>MKLALPLQNVAFILLLLATRGPANAVAAAPPVVRAAATLTAFDEGKADGNAYRISVQRDPNGIGLIAQQIQAAQSAATANPAAALYFQGYVVGLEPSHELTTLLSPRP</sequence>
<reference evidence="2 3" key="1">
    <citation type="submission" date="2020-05" db="EMBL/GenBank/DDBJ databases">
        <title>Genomic Encyclopedia of Type Strains, Phase IV (KMG-V): Genome sequencing to study the core and pangenomes of soil and plant-associated prokaryotes.</title>
        <authorList>
            <person name="Whitman W."/>
        </authorList>
    </citation>
    <scope>NUCLEOTIDE SEQUENCE [LARGE SCALE GENOMIC DNA]</scope>
    <source>
        <strain evidence="2 3">9A</strain>
    </source>
</reference>
<accession>A0ABX2FRW7</accession>
<protein>
    <submittedName>
        <fullName evidence="2">Uncharacterized protein</fullName>
    </submittedName>
</protein>
<comment type="caution">
    <text evidence="2">The sequence shown here is derived from an EMBL/GenBank/DDBJ whole genome shotgun (WGS) entry which is preliminary data.</text>
</comment>
<dbReference type="RefSeq" id="WP_173810640.1">
    <property type="nucleotide sequence ID" value="NZ_JABSNP010000012.1"/>
</dbReference>
<feature type="chain" id="PRO_5047465734" evidence="1">
    <location>
        <begin position="26"/>
        <end position="108"/>
    </location>
</feature>
<evidence type="ECO:0000313" key="2">
    <source>
        <dbReference type="EMBL" id="NRT19930.1"/>
    </source>
</evidence>
<dbReference type="Proteomes" id="UP000779507">
    <property type="component" value="Unassembled WGS sequence"/>
</dbReference>
<evidence type="ECO:0000256" key="1">
    <source>
        <dbReference type="SAM" id="SignalP"/>
    </source>
</evidence>
<name>A0ABX2FRW7_9BACT</name>
<gene>
    <name evidence="2" type="ORF">HNP98_002766</name>
</gene>
<organism evidence="2 3">
    <name type="scientific">Hymenobacter caeli</name>
    <dbReference type="NCBI Taxonomy" id="2735894"/>
    <lineage>
        <taxon>Bacteria</taxon>
        <taxon>Pseudomonadati</taxon>
        <taxon>Bacteroidota</taxon>
        <taxon>Cytophagia</taxon>
        <taxon>Cytophagales</taxon>
        <taxon>Hymenobacteraceae</taxon>
        <taxon>Hymenobacter</taxon>
    </lineage>
</organism>
<feature type="signal peptide" evidence="1">
    <location>
        <begin position="1"/>
        <end position="25"/>
    </location>
</feature>
<dbReference type="EMBL" id="JABSNP010000012">
    <property type="protein sequence ID" value="NRT19930.1"/>
    <property type="molecule type" value="Genomic_DNA"/>
</dbReference>
<evidence type="ECO:0000313" key="3">
    <source>
        <dbReference type="Proteomes" id="UP000779507"/>
    </source>
</evidence>
<keyword evidence="1" id="KW-0732">Signal</keyword>
<keyword evidence="3" id="KW-1185">Reference proteome</keyword>